<dbReference type="RefSeq" id="WP_050131663.1">
    <property type="nucleotide sequence ID" value="NZ_CPZF01000009.1"/>
</dbReference>
<protein>
    <recommendedName>
        <fullName evidence="3">Tail fiber protein</fullName>
    </recommendedName>
</protein>
<reference evidence="1 2" key="1">
    <citation type="submission" date="2015-03" db="EMBL/GenBank/DDBJ databases">
        <authorList>
            <consortium name="Pathogen Informatics"/>
            <person name="Murphy D."/>
        </authorList>
    </citation>
    <scope>NUCLEOTIDE SEQUENCE [LARGE SCALE GENOMIC DNA]</scope>
    <source>
        <strain evidence="1 2">IP27818</strain>
    </source>
</reference>
<dbReference type="AlphaFoldDB" id="A0A9P1PX94"/>
<dbReference type="Proteomes" id="UP000041356">
    <property type="component" value="Unassembled WGS sequence"/>
</dbReference>
<proteinExistence type="predicted"/>
<gene>
    <name evidence="1" type="ORF">ERS137939_03199</name>
</gene>
<dbReference type="EMBL" id="CPZF01000009">
    <property type="protein sequence ID" value="CNG09233.1"/>
    <property type="molecule type" value="Genomic_DNA"/>
</dbReference>
<comment type="caution">
    <text evidence="1">The sequence shown here is derived from an EMBL/GenBank/DDBJ whole genome shotgun (WGS) entry which is preliminary data.</text>
</comment>
<evidence type="ECO:0000313" key="2">
    <source>
        <dbReference type="Proteomes" id="UP000041356"/>
    </source>
</evidence>
<name>A0A9P1PX94_YEREN</name>
<accession>A0A9P1PX94</accession>
<sequence>MSKIERYAGNLRAFGSNAQGLERTLFGETTQADDLTSQVTSSFLRGWGIVGPSENPSMEDFNAAMYTMSQFIAYQHQMGIPEWDALQEYYSGSICVRNGEAYLSLVDSNIGSAPPSAKWTSVLTAKNALANISGFLKSANNLSEIAAAGSVAQAAAQANIGLTASKFSGRLLNTQTFTSTGTYTPTTGTAYIEVEAVGGGGASGSLSATGAGQGGITVPGSNGAYAFASFTTGFSSGVSVVIGSGGVGIFGNGPAGGSTAFGTLLSCPGGPGSFVSLAITPPGYTSPQPGPAIPTVTGGTLIKSGYGSLLNPAVILAPGVFTNYRLTTQTPIGTFGLGAGGQISNASAVALIGASGSSGYLIVREYS</sequence>
<evidence type="ECO:0008006" key="3">
    <source>
        <dbReference type="Google" id="ProtNLM"/>
    </source>
</evidence>
<organism evidence="1 2">
    <name type="scientific">Yersinia enterocolitica</name>
    <dbReference type="NCBI Taxonomy" id="630"/>
    <lineage>
        <taxon>Bacteria</taxon>
        <taxon>Pseudomonadati</taxon>
        <taxon>Pseudomonadota</taxon>
        <taxon>Gammaproteobacteria</taxon>
        <taxon>Enterobacterales</taxon>
        <taxon>Yersiniaceae</taxon>
        <taxon>Yersinia</taxon>
    </lineage>
</organism>
<evidence type="ECO:0000313" key="1">
    <source>
        <dbReference type="EMBL" id="CNG09233.1"/>
    </source>
</evidence>